<name>A0ABT5XUM8_9FLAO</name>
<dbReference type="Pfam" id="PF14253">
    <property type="entry name" value="AbiH"/>
    <property type="match status" value="1"/>
</dbReference>
<dbReference type="Proteomes" id="UP001221366">
    <property type="component" value="Unassembled WGS sequence"/>
</dbReference>
<dbReference type="InterPro" id="IPR025935">
    <property type="entry name" value="AbiH"/>
</dbReference>
<accession>A0ABT5XUM8</accession>
<organism evidence="1 2">
    <name type="scientific">Flagellimonas yonaguniensis</name>
    <dbReference type="NCBI Taxonomy" id="3031325"/>
    <lineage>
        <taxon>Bacteria</taxon>
        <taxon>Pseudomonadati</taxon>
        <taxon>Bacteroidota</taxon>
        <taxon>Flavobacteriia</taxon>
        <taxon>Flavobacteriales</taxon>
        <taxon>Flavobacteriaceae</taxon>
        <taxon>Flagellimonas</taxon>
    </lineage>
</organism>
<dbReference type="EMBL" id="JARFVB010000001">
    <property type="protein sequence ID" value="MDF0714892.1"/>
    <property type="molecule type" value="Genomic_DNA"/>
</dbReference>
<proteinExistence type="predicted"/>
<protein>
    <submittedName>
        <fullName evidence="1">AbiH family protein</fullName>
    </submittedName>
</protein>
<sequence>MDENSKLNRIILIGNGFDRSLGMPTSYSHFLDWIFQEALKELHSKAMKSHGLLRSSHPHSFENNLLKLEVSTGNLQWIKELIEYKKSYSEYLLERDKIKDHPAYHFIFQCKHSFIEELFSFYGQNSWVDIEQVYFKRLLETKKESVKYFHLYFELLKKELLKYLQTLEINTNKGHELISKYRKHFFGKVLKYDASLQVYEETKEKPTHYYFVNFNYTKFLSHLLDYAPESAENENTINHIHGDLNDFPIIFGYGNETGENYSKLESLGNDYLENIKSTHYFNSTHYKDLETQLNNPYEVYVYGLSCGLSDQILLNTIMQKDNCKQIRIFYNKYEGGNDNYRETLMNISRVFDDKEVMRSKIISKQKDDYIRQIKTEE</sequence>
<evidence type="ECO:0000313" key="1">
    <source>
        <dbReference type="EMBL" id="MDF0714892.1"/>
    </source>
</evidence>
<keyword evidence="2" id="KW-1185">Reference proteome</keyword>
<comment type="caution">
    <text evidence="1">The sequence shown here is derived from an EMBL/GenBank/DDBJ whole genome shotgun (WGS) entry which is preliminary data.</text>
</comment>
<reference evidence="1 2" key="1">
    <citation type="submission" date="2023-03" db="EMBL/GenBank/DDBJ databases">
        <title>Muricauda XX sp. nov. and Muricauda XXX sp. nov., two novel species isolated from Okinawa Trough.</title>
        <authorList>
            <person name="Cao W."/>
            <person name="Deng X."/>
        </authorList>
    </citation>
    <scope>NUCLEOTIDE SEQUENCE [LARGE SCALE GENOMIC DNA]</scope>
    <source>
        <strain evidence="1 2">334s03</strain>
    </source>
</reference>
<dbReference type="RefSeq" id="WP_275614168.1">
    <property type="nucleotide sequence ID" value="NZ_JARFVB010000001.1"/>
</dbReference>
<evidence type="ECO:0000313" key="2">
    <source>
        <dbReference type="Proteomes" id="UP001221366"/>
    </source>
</evidence>
<gene>
    <name evidence="1" type="ORF">PY092_01925</name>
</gene>